<dbReference type="GO" id="GO:0005524">
    <property type="term" value="F:ATP binding"/>
    <property type="evidence" value="ECO:0007669"/>
    <property type="project" value="UniProtKB-KW"/>
</dbReference>
<dbReference type="SUPFAM" id="SSF52540">
    <property type="entry name" value="P-loop containing nucleoside triphosphate hydrolases"/>
    <property type="match status" value="1"/>
</dbReference>
<dbReference type="GO" id="GO:0005737">
    <property type="term" value="C:cytoplasm"/>
    <property type="evidence" value="ECO:0007669"/>
    <property type="project" value="UniProtKB-SubCell"/>
</dbReference>
<dbReference type="Gene3D" id="1.10.8.430">
    <property type="entry name" value="Helical domain of apoptotic protease-activating factors"/>
    <property type="match status" value="1"/>
</dbReference>
<feature type="domain" description="Disease resistance protein winged helix" evidence="12">
    <location>
        <begin position="411"/>
        <end position="480"/>
    </location>
</feature>
<keyword evidence="4" id="KW-0963">Cytoplasm</keyword>
<organism evidence="14">
    <name type="scientific">Sesamum radiatum</name>
    <name type="common">Black benniseed</name>
    <dbReference type="NCBI Taxonomy" id="300843"/>
    <lineage>
        <taxon>Eukaryota</taxon>
        <taxon>Viridiplantae</taxon>
        <taxon>Streptophyta</taxon>
        <taxon>Embryophyta</taxon>
        <taxon>Tracheophyta</taxon>
        <taxon>Spermatophyta</taxon>
        <taxon>Magnoliopsida</taxon>
        <taxon>eudicotyledons</taxon>
        <taxon>Gunneridae</taxon>
        <taxon>Pentapetalae</taxon>
        <taxon>asterids</taxon>
        <taxon>lamiids</taxon>
        <taxon>Lamiales</taxon>
        <taxon>Pedaliaceae</taxon>
        <taxon>Sesamum</taxon>
    </lineage>
</organism>
<dbReference type="GO" id="GO:0009626">
    <property type="term" value="P:plant-type hypersensitive response"/>
    <property type="evidence" value="ECO:0007669"/>
    <property type="project" value="UniProtKB-KW"/>
</dbReference>
<evidence type="ECO:0000256" key="8">
    <source>
        <dbReference type="ARBA" id="ARBA00022741"/>
    </source>
</evidence>
<comment type="caution">
    <text evidence="14">The sequence shown here is derived from an EMBL/GenBank/DDBJ whole genome shotgun (WGS) entry which is preliminary data.</text>
</comment>
<evidence type="ECO:0000256" key="1">
    <source>
        <dbReference type="ARBA" id="ARBA00002074"/>
    </source>
</evidence>
<protein>
    <submittedName>
        <fullName evidence="14">Disease resistance RPP13-like protein 2</fullName>
    </submittedName>
</protein>
<comment type="similarity">
    <text evidence="3">Belongs to the disease resistance NB-LRR family.</text>
</comment>
<evidence type="ECO:0000259" key="12">
    <source>
        <dbReference type="Pfam" id="PF23559"/>
    </source>
</evidence>
<evidence type="ECO:0000256" key="5">
    <source>
        <dbReference type="ARBA" id="ARBA00022614"/>
    </source>
</evidence>
<dbReference type="InterPro" id="IPR044974">
    <property type="entry name" value="Disease_R_plants"/>
</dbReference>
<dbReference type="GO" id="GO:0043531">
    <property type="term" value="F:ADP binding"/>
    <property type="evidence" value="ECO:0007669"/>
    <property type="project" value="InterPro"/>
</dbReference>
<evidence type="ECO:0000256" key="3">
    <source>
        <dbReference type="ARBA" id="ARBA00008894"/>
    </source>
</evidence>
<keyword evidence="9" id="KW-0611">Plant defense</keyword>
<evidence type="ECO:0000256" key="4">
    <source>
        <dbReference type="ARBA" id="ARBA00022490"/>
    </source>
</evidence>
<evidence type="ECO:0000256" key="9">
    <source>
        <dbReference type="ARBA" id="ARBA00022821"/>
    </source>
</evidence>
<proteinExistence type="inferred from homology"/>
<evidence type="ECO:0000313" key="14">
    <source>
        <dbReference type="EMBL" id="KAL0335762.1"/>
    </source>
</evidence>
<dbReference type="Pfam" id="PF23559">
    <property type="entry name" value="WHD_DRP"/>
    <property type="match status" value="1"/>
</dbReference>
<dbReference type="Pfam" id="PF00931">
    <property type="entry name" value="NB-ARC"/>
    <property type="match status" value="1"/>
</dbReference>
<keyword evidence="10" id="KW-0067">ATP-binding</keyword>
<dbReference type="PANTHER" id="PTHR23155">
    <property type="entry name" value="DISEASE RESISTANCE PROTEIN RP"/>
    <property type="match status" value="1"/>
</dbReference>
<dbReference type="Pfam" id="PF23598">
    <property type="entry name" value="LRR_14"/>
    <property type="match status" value="1"/>
</dbReference>
<dbReference type="PANTHER" id="PTHR23155:SF1152">
    <property type="entry name" value="AAA+ ATPASE DOMAIN-CONTAINING PROTEIN"/>
    <property type="match status" value="1"/>
</dbReference>
<evidence type="ECO:0000259" key="11">
    <source>
        <dbReference type="Pfam" id="PF00931"/>
    </source>
</evidence>
<dbReference type="InterPro" id="IPR032675">
    <property type="entry name" value="LRR_dom_sf"/>
</dbReference>
<dbReference type="InterPro" id="IPR042197">
    <property type="entry name" value="Apaf_helical"/>
</dbReference>
<accession>A0AAW2MVS5</accession>
<reference evidence="14" key="1">
    <citation type="submission" date="2020-06" db="EMBL/GenBank/DDBJ databases">
        <authorList>
            <person name="Li T."/>
            <person name="Hu X."/>
            <person name="Zhang T."/>
            <person name="Song X."/>
            <person name="Zhang H."/>
            <person name="Dai N."/>
            <person name="Sheng W."/>
            <person name="Hou X."/>
            <person name="Wei L."/>
        </authorList>
    </citation>
    <scope>NUCLEOTIDE SEQUENCE</scope>
    <source>
        <strain evidence="14">G02</strain>
        <tissue evidence="14">Leaf</tissue>
    </source>
</reference>
<dbReference type="InterPro" id="IPR055414">
    <property type="entry name" value="LRR_R13L4/SHOC2-like"/>
</dbReference>
<comment type="subcellular location">
    <subcellularLocation>
        <location evidence="2">Cytoplasm</location>
    </subcellularLocation>
</comment>
<keyword evidence="5" id="KW-0433">Leucine-rich repeat</keyword>
<dbReference type="AlphaFoldDB" id="A0AAW2MVS5"/>
<dbReference type="InterPro" id="IPR027417">
    <property type="entry name" value="P-loop_NTPase"/>
</dbReference>
<dbReference type="PRINTS" id="PR00364">
    <property type="entry name" value="DISEASERSIST"/>
</dbReference>
<dbReference type="Gene3D" id="3.40.50.300">
    <property type="entry name" value="P-loop containing nucleotide triphosphate hydrolases"/>
    <property type="match status" value="1"/>
</dbReference>
<dbReference type="InterPro" id="IPR058922">
    <property type="entry name" value="WHD_DRP"/>
</dbReference>
<sequence>MAYAAVVSLKHSIQRLLNSCDQIPILPPYPEIIQLAYNEVESLDLLLSRVGARNSEWLKAVKAEIREAAFRLEDVIESAHVSLSQSQTLSADEMGCLAMEVKEQIDLFTKSMEKIKEQLRCRLWEPEDYEEAIEKVIPSRTDHFVATKSNKIFGLDSDLIRLRGLLTSGSSRRQIVSIWGMAGIGKTTLAKKVYGDPDVFSRFGCRAFVSIGPKYRRREIWLRILAQINCAISDELYEMNDEELCEFVRSAFKGKLYLIVFDDVWRRDDREELTRILPDNANGSRILLTTRIEGAAVLPRSYACHKMRFLTEKDSWDLLCEKVFGEKHSCPPHLEEVGKKIANKCEGLPLAIIAIAKHLSEAEKMPEYWSKVAEKEISNIIGADAEMSKALYLSYNKLSQRLKVCFVYMGVFPHGHEIPTSKLINLWCAEGFVPRKTLKLLQDQAMEDLEDLVSNSVVLVCQQSSHRKIKTCKLHFVFQHLCIKEAVKDKVFHILDSYANQGVESQRRFCILNNVLFGIKDAYKLMTSRSNTRSLLCTGAHHQYPVPLCLDFSLLRVLDALTIRFYGFPIELVKLIQLRYLSFTYNGELPASISKLQNLHYLVVHQYLSIRSSRAHHSNLPMEIWDMQELRHLQVMGSDLPDPTTQDACLPNLLSLLGISARSCTKEVLRRIPNLNKLGTRIELPLDVAEPLFCSDHLVHLADHRYLKSFKCSIVNPSPRLQVLGRSRPIPILPWSLRKLTLSGLGFPWEYMRYIANLPFLEVLKLRCYAFQGPEWKSIDEAFMNLTFLLVEDTDLEYWRVDHTRFPCLQRLFIHHCYKLKEIPGGIKGIRTLEMVEIVDGSPSLVASAKQILEEQQSFRNYRLQVCVKYSSEDDQKTKS</sequence>
<reference evidence="14" key="2">
    <citation type="journal article" date="2024" name="Plant">
        <title>Genomic evolution and insights into agronomic trait innovations of Sesamum species.</title>
        <authorList>
            <person name="Miao H."/>
            <person name="Wang L."/>
            <person name="Qu L."/>
            <person name="Liu H."/>
            <person name="Sun Y."/>
            <person name="Le M."/>
            <person name="Wang Q."/>
            <person name="Wei S."/>
            <person name="Zheng Y."/>
            <person name="Lin W."/>
            <person name="Duan Y."/>
            <person name="Cao H."/>
            <person name="Xiong S."/>
            <person name="Wang X."/>
            <person name="Wei L."/>
            <person name="Li C."/>
            <person name="Ma Q."/>
            <person name="Ju M."/>
            <person name="Zhao R."/>
            <person name="Li G."/>
            <person name="Mu C."/>
            <person name="Tian Q."/>
            <person name="Mei H."/>
            <person name="Zhang T."/>
            <person name="Gao T."/>
            <person name="Zhang H."/>
        </authorList>
    </citation>
    <scope>NUCLEOTIDE SEQUENCE</scope>
    <source>
        <strain evidence="14">G02</strain>
    </source>
</reference>
<dbReference type="InterPro" id="IPR002182">
    <property type="entry name" value="NB-ARC"/>
</dbReference>
<dbReference type="InterPro" id="IPR036388">
    <property type="entry name" value="WH-like_DNA-bd_sf"/>
</dbReference>
<dbReference type="Gene3D" id="3.80.10.10">
    <property type="entry name" value="Ribonuclease Inhibitor"/>
    <property type="match status" value="1"/>
</dbReference>
<feature type="domain" description="Disease resistance R13L4/SHOC-2-like LRR" evidence="13">
    <location>
        <begin position="533"/>
        <end position="816"/>
    </location>
</feature>
<evidence type="ECO:0000256" key="6">
    <source>
        <dbReference type="ARBA" id="ARBA00022667"/>
    </source>
</evidence>
<dbReference type="FunFam" id="1.10.10.10:FF:000322">
    <property type="entry name" value="Probable disease resistance protein At1g63360"/>
    <property type="match status" value="1"/>
</dbReference>
<gene>
    <name evidence="14" type="ORF">Sradi_4788100</name>
</gene>
<dbReference type="SUPFAM" id="SSF52058">
    <property type="entry name" value="L domain-like"/>
    <property type="match status" value="1"/>
</dbReference>
<comment type="function">
    <text evidence="1">Confers resistance to late blight (Phytophthora infestans) races carrying the avirulence gene Avr1. Resistance proteins guard the plant against pathogens that contain an appropriate avirulence protein via an indirect interaction with this avirulence protein. That triggers a defense system including the hypersensitive response, which restricts the pathogen growth.</text>
</comment>
<evidence type="ECO:0000256" key="10">
    <source>
        <dbReference type="ARBA" id="ARBA00022840"/>
    </source>
</evidence>
<keyword evidence="6" id="KW-0381">Hypersensitive response</keyword>
<feature type="domain" description="NB-ARC" evidence="11">
    <location>
        <begin position="165"/>
        <end position="327"/>
    </location>
</feature>
<keyword evidence="7" id="KW-0677">Repeat</keyword>
<dbReference type="Gene3D" id="1.10.10.10">
    <property type="entry name" value="Winged helix-like DNA-binding domain superfamily/Winged helix DNA-binding domain"/>
    <property type="match status" value="1"/>
</dbReference>
<evidence type="ECO:0000256" key="7">
    <source>
        <dbReference type="ARBA" id="ARBA00022737"/>
    </source>
</evidence>
<keyword evidence="8" id="KW-0547">Nucleotide-binding</keyword>
<name>A0AAW2MVS5_SESRA</name>
<dbReference type="EMBL" id="JACGWJ010000021">
    <property type="protein sequence ID" value="KAL0335762.1"/>
    <property type="molecule type" value="Genomic_DNA"/>
</dbReference>
<evidence type="ECO:0000256" key="2">
    <source>
        <dbReference type="ARBA" id="ARBA00004496"/>
    </source>
</evidence>
<evidence type="ECO:0000259" key="13">
    <source>
        <dbReference type="Pfam" id="PF23598"/>
    </source>
</evidence>
<dbReference type="Gene3D" id="1.20.5.4130">
    <property type="match status" value="1"/>
</dbReference>